<reference evidence="2" key="1">
    <citation type="journal article" date="2015" name="PLoS Genet.">
        <title>Genome Sequence and Transcriptome Analyses of Chrysochromulina tobin: Metabolic Tools for Enhanced Algal Fitness in the Prominent Order Prymnesiales (Haptophyceae).</title>
        <authorList>
            <person name="Hovde B.T."/>
            <person name="Deodato C.R."/>
            <person name="Hunsperger H.M."/>
            <person name="Ryken S.A."/>
            <person name="Yost W."/>
            <person name="Jha R.K."/>
            <person name="Patterson J."/>
            <person name="Monnat R.J. Jr."/>
            <person name="Barlow S.B."/>
            <person name="Starkenburg S.R."/>
            <person name="Cattolico R.A."/>
        </authorList>
    </citation>
    <scope>NUCLEOTIDE SEQUENCE</scope>
    <source>
        <strain evidence="2">CCMP291</strain>
    </source>
</reference>
<gene>
    <name evidence="1" type="ORF">Ctob_002993</name>
</gene>
<proteinExistence type="predicted"/>
<protein>
    <submittedName>
        <fullName evidence="1">Uncharacterized protein</fullName>
    </submittedName>
</protein>
<organism evidence="1 2">
    <name type="scientific">Chrysochromulina tobinii</name>
    <dbReference type="NCBI Taxonomy" id="1460289"/>
    <lineage>
        <taxon>Eukaryota</taxon>
        <taxon>Haptista</taxon>
        <taxon>Haptophyta</taxon>
        <taxon>Prymnesiophyceae</taxon>
        <taxon>Prymnesiales</taxon>
        <taxon>Chrysochromulinaceae</taxon>
        <taxon>Chrysochromulina</taxon>
    </lineage>
</organism>
<keyword evidence="2" id="KW-1185">Reference proteome</keyword>
<sequence length="133" mass="14950">MSTKPFKSMMDEIMARPKDFKSYSKAQRTIDGQYGPEQLGVVRYPYSTSERLYKNDFRAIVSNRLTHPYCLTCKKGAGSIPFNILSGSNFDDDKVNAAANWISEQERSYVLKSLTAGKSIEPTGIRTECSFIG</sequence>
<dbReference type="EMBL" id="JWZX01003219">
    <property type="protein sequence ID" value="KOO23113.1"/>
    <property type="molecule type" value="Genomic_DNA"/>
</dbReference>
<evidence type="ECO:0000313" key="2">
    <source>
        <dbReference type="Proteomes" id="UP000037460"/>
    </source>
</evidence>
<dbReference type="Proteomes" id="UP000037460">
    <property type="component" value="Unassembled WGS sequence"/>
</dbReference>
<dbReference type="AlphaFoldDB" id="A0A0M0JA61"/>
<evidence type="ECO:0000313" key="1">
    <source>
        <dbReference type="EMBL" id="KOO23113.1"/>
    </source>
</evidence>
<comment type="caution">
    <text evidence="1">The sequence shown here is derived from an EMBL/GenBank/DDBJ whole genome shotgun (WGS) entry which is preliminary data.</text>
</comment>
<accession>A0A0M0JA61</accession>
<name>A0A0M0JA61_9EUKA</name>